<feature type="domain" description="Serine aminopeptidase S33" evidence="4">
    <location>
        <begin position="27"/>
        <end position="245"/>
    </location>
</feature>
<dbReference type="InterPro" id="IPR012354">
    <property type="entry name" value="Esterase_lipase"/>
</dbReference>
<evidence type="ECO:0000256" key="3">
    <source>
        <dbReference type="PIRSR" id="PIRSR017388-3"/>
    </source>
</evidence>
<evidence type="ECO:0000256" key="2">
    <source>
        <dbReference type="PIRSR" id="PIRSR017388-2"/>
    </source>
</evidence>
<dbReference type="PIRSF" id="PIRSF017388">
    <property type="entry name" value="Esterase_lipase"/>
    <property type="match status" value="1"/>
</dbReference>
<dbReference type="Gene3D" id="3.40.50.1820">
    <property type="entry name" value="alpha/beta hydrolase"/>
    <property type="match status" value="1"/>
</dbReference>
<gene>
    <name evidence="5" type="ORF">C4520_17840</name>
</gene>
<dbReference type="GO" id="GO:0016020">
    <property type="term" value="C:membrane"/>
    <property type="evidence" value="ECO:0007669"/>
    <property type="project" value="TreeGrafter"/>
</dbReference>
<dbReference type="InterPro" id="IPR029058">
    <property type="entry name" value="AB_hydrolase_fold"/>
</dbReference>
<feature type="active site" description="Charge relay system" evidence="1">
    <location>
        <position position="209"/>
    </location>
</feature>
<accession>A0A3A4NMX1</accession>
<evidence type="ECO:0000313" key="5">
    <source>
        <dbReference type="EMBL" id="RJP17064.1"/>
    </source>
</evidence>
<feature type="active site" description="Nucleophile" evidence="1">
    <location>
        <position position="101"/>
    </location>
</feature>
<dbReference type="SUPFAM" id="SSF53474">
    <property type="entry name" value="alpha/beta-Hydrolases"/>
    <property type="match status" value="1"/>
</dbReference>
<keyword evidence="5" id="KW-0378">Hydrolase</keyword>
<feature type="binding site" evidence="2">
    <location>
        <position position="102"/>
    </location>
    <ligand>
        <name>substrate</name>
    </ligand>
</feature>
<sequence>MPPPETMLMENAPPAPAFSFKRGTVGCLLVHGFGDTAALMEPMAVYLREQGITTTSVTLPGHGTSLHDFALISSQKLIGTVEREFAEMKEACGSVVVVGFSMGGLLAIHLATLRDVEGLVTICTPVFPRGGVLSEHVLQRAARFGALVGANIPKFGITSLSDKTLRSYLNGYNKYPSRSILCLLDLMKLTRPILKRVTAPLLVVHSQRDDVIWRESGNYIFRSVASAEKRYIVLENSRHKAPLDRDRCVLFEEVTNFCLSRA</sequence>
<reference evidence="5 6" key="1">
    <citation type="journal article" date="2017" name="ISME J.">
        <title>Energy and carbon metabolisms in a deep terrestrial subsurface fluid microbial community.</title>
        <authorList>
            <person name="Momper L."/>
            <person name="Jungbluth S.P."/>
            <person name="Lee M.D."/>
            <person name="Amend J.P."/>
        </authorList>
    </citation>
    <scope>NUCLEOTIDE SEQUENCE [LARGE SCALE GENOMIC DNA]</scope>
    <source>
        <strain evidence="5">SURF_5</strain>
    </source>
</reference>
<dbReference type="EMBL" id="QZKU01000122">
    <property type="protein sequence ID" value="RJP17064.1"/>
    <property type="molecule type" value="Genomic_DNA"/>
</dbReference>
<protein>
    <submittedName>
        <fullName evidence="5">Alpha/beta fold hydrolase</fullName>
    </submittedName>
</protein>
<dbReference type="PANTHER" id="PTHR43798:SF33">
    <property type="entry name" value="HYDROLASE, PUTATIVE (AFU_ORTHOLOGUE AFUA_2G14860)-RELATED"/>
    <property type="match status" value="1"/>
</dbReference>
<dbReference type="Proteomes" id="UP000265882">
    <property type="component" value="Unassembled WGS sequence"/>
</dbReference>
<dbReference type="AlphaFoldDB" id="A0A3A4NMX1"/>
<dbReference type="GO" id="GO:0052689">
    <property type="term" value="F:carboxylic ester hydrolase activity"/>
    <property type="evidence" value="ECO:0007669"/>
    <property type="project" value="InterPro"/>
</dbReference>
<feature type="binding site" evidence="2">
    <location>
        <position position="33"/>
    </location>
    <ligand>
        <name>substrate</name>
    </ligand>
</feature>
<dbReference type="InterPro" id="IPR050266">
    <property type="entry name" value="AB_hydrolase_sf"/>
</dbReference>
<dbReference type="InterPro" id="IPR022742">
    <property type="entry name" value="Hydrolase_4"/>
</dbReference>
<feature type="active site" description="Charge relay system" evidence="1">
    <location>
        <position position="239"/>
    </location>
</feature>
<dbReference type="PANTHER" id="PTHR43798">
    <property type="entry name" value="MONOACYLGLYCEROL LIPASE"/>
    <property type="match status" value="1"/>
</dbReference>
<evidence type="ECO:0000313" key="6">
    <source>
        <dbReference type="Proteomes" id="UP000265882"/>
    </source>
</evidence>
<organism evidence="5 6">
    <name type="scientific">Abyssobacteria bacterium (strain SURF_5)</name>
    <dbReference type="NCBI Taxonomy" id="2093360"/>
    <lineage>
        <taxon>Bacteria</taxon>
        <taxon>Pseudomonadati</taxon>
        <taxon>Candidatus Hydrogenedentota</taxon>
        <taxon>Candidatus Abyssobacteria</taxon>
    </lineage>
</organism>
<name>A0A3A4NMX1_ABYX5</name>
<comment type="caution">
    <text evidence="5">The sequence shown here is derived from an EMBL/GenBank/DDBJ whole genome shotgun (WGS) entry which is preliminary data.</text>
</comment>
<dbReference type="Pfam" id="PF12146">
    <property type="entry name" value="Hydrolase_4"/>
    <property type="match status" value="1"/>
</dbReference>
<feature type="site" description="Important for substrate specificity" evidence="3">
    <location>
        <position position="157"/>
    </location>
</feature>
<proteinExistence type="predicted"/>
<evidence type="ECO:0000259" key="4">
    <source>
        <dbReference type="Pfam" id="PF12146"/>
    </source>
</evidence>
<evidence type="ECO:0000256" key="1">
    <source>
        <dbReference type="PIRSR" id="PIRSR017388-1"/>
    </source>
</evidence>